<evidence type="ECO:0000259" key="1">
    <source>
        <dbReference type="Pfam" id="PF01609"/>
    </source>
</evidence>
<name>A0ABU0FXM9_9BACI</name>
<dbReference type="Proteomes" id="UP001242313">
    <property type="component" value="Unassembled WGS sequence"/>
</dbReference>
<dbReference type="InterPro" id="IPR002559">
    <property type="entry name" value="Transposase_11"/>
</dbReference>
<protein>
    <recommendedName>
        <fullName evidence="1">Transposase IS4-like domain-containing protein</fullName>
    </recommendedName>
</protein>
<dbReference type="RefSeq" id="WP_241768537.1">
    <property type="nucleotide sequence ID" value="NZ_JAUSUN010000019.1"/>
</dbReference>
<evidence type="ECO:0000313" key="3">
    <source>
        <dbReference type="Proteomes" id="UP001242313"/>
    </source>
</evidence>
<reference evidence="2 3" key="1">
    <citation type="submission" date="2023-07" db="EMBL/GenBank/DDBJ databases">
        <title>Genomic Encyclopedia of Type Strains, Phase IV (KMG-IV): sequencing the most valuable type-strain genomes for metagenomic binning, comparative biology and taxonomic classification.</title>
        <authorList>
            <person name="Goeker M."/>
        </authorList>
    </citation>
    <scope>NUCLEOTIDE SEQUENCE [LARGE SCALE GENOMIC DNA]</scope>
    <source>
        <strain evidence="2 3">DSM 19598</strain>
    </source>
</reference>
<sequence>MTTSIIPKPHLNVIYLQPSFSFMQDSFSSLRQLPYVKLALAFPWEEVFAPIEQDYLNARFQRYSDQRNQKDSDPFQVDLFPHFPNEVNAQPKKSSKGRKGIDFYSLFKSFLLAPLLYVEVMVTSVPLQVAGNSDFRTVCGFSDIPCLKSFERFDQIMIENGLWEKARLRMVQFNIKQGIIEEEEQLAVDTTHVEAEATLNATRKCGHNEPCDCPKIPTDDNVGLMRKSNTVTYIAHKVALVCGVKSELPLSRSVFKGGDHDGTTLKATLEKVAQDLPEEWLKNVQYVSADGIYQNKENQEQTKNILQAKLLSPINPLKIKEQKLDARGMTKLDKYGVPHCLSGHKLKLKGLDETKKQYVWTCPVFDPKYKQDGLSCTEACHIQCCSGAQTGRTVRIQQTRSPQIDPEFPQHLQSFKTKYAERTAIERVNAQAKEGLSMRRVHKRGRVAVEAHVDRCILTAHTLAYMSVQETGQLYRGWTRLSA</sequence>
<organism evidence="2 3">
    <name type="scientific">Mesobacillus stamsii</name>
    <dbReference type="NCBI Taxonomy" id="225347"/>
    <lineage>
        <taxon>Bacteria</taxon>
        <taxon>Bacillati</taxon>
        <taxon>Bacillota</taxon>
        <taxon>Bacilli</taxon>
        <taxon>Bacillales</taxon>
        <taxon>Bacillaceae</taxon>
        <taxon>Mesobacillus</taxon>
    </lineage>
</organism>
<dbReference type="EMBL" id="JAUSUN010000019">
    <property type="protein sequence ID" value="MDQ0414697.1"/>
    <property type="molecule type" value="Genomic_DNA"/>
</dbReference>
<gene>
    <name evidence="2" type="ORF">J2S25_002907</name>
</gene>
<accession>A0ABU0FXM9</accession>
<feature type="domain" description="Transposase IS4-like" evidence="1">
    <location>
        <begin position="237"/>
        <end position="456"/>
    </location>
</feature>
<evidence type="ECO:0000313" key="2">
    <source>
        <dbReference type="EMBL" id="MDQ0414697.1"/>
    </source>
</evidence>
<proteinExistence type="predicted"/>
<comment type="caution">
    <text evidence="2">The sequence shown here is derived from an EMBL/GenBank/DDBJ whole genome shotgun (WGS) entry which is preliminary data.</text>
</comment>
<dbReference type="Pfam" id="PF01609">
    <property type="entry name" value="DDE_Tnp_1"/>
    <property type="match status" value="1"/>
</dbReference>
<keyword evidence="3" id="KW-1185">Reference proteome</keyword>